<comment type="caution">
    <text evidence="2">The sequence shown here is derived from an EMBL/GenBank/DDBJ whole genome shotgun (WGS) entry which is preliminary data.</text>
</comment>
<dbReference type="Pfam" id="PF07963">
    <property type="entry name" value="N_methyl"/>
    <property type="match status" value="1"/>
</dbReference>
<organism evidence="2 3">
    <name type="scientific">Cerasicoccus arenae</name>
    <dbReference type="NCBI Taxonomy" id="424488"/>
    <lineage>
        <taxon>Bacteria</taxon>
        <taxon>Pseudomonadati</taxon>
        <taxon>Verrucomicrobiota</taxon>
        <taxon>Opitutia</taxon>
        <taxon>Puniceicoccales</taxon>
        <taxon>Cerasicoccaceae</taxon>
        <taxon>Cerasicoccus</taxon>
    </lineage>
</organism>
<feature type="transmembrane region" description="Helical" evidence="1">
    <location>
        <begin position="20"/>
        <end position="38"/>
    </location>
</feature>
<evidence type="ECO:0000313" key="2">
    <source>
        <dbReference type="EMBL" id="GHC07957.1"/>
    </source>
</evidence>
<dbReference type="NCBIfam" id="TIGR02532">
    <property type="entry name" value="IV_pilin_GFxxxE"/>
    <property type="match status" value="1"/>
</dbReference>
<keyword evidence="1" id="KW-0472">Membrane</keyword>
<evidence type="ECO:0000256" key="1">
    <source>
        <dbReference type="SAM" id="Phobius"/>
    </source>
</evidence>
<protein>
    <recommendedName>
        <fullName evidence="4">Prepilin-type N-terminal cleavage/methylation domain-containing protein</fullName>
    </recommendedName>
</protein>
<sequence>MQMRRQPYQTGKGFTLAEVLIAVTIFAIVIAISSQFFIDSYATLYKSQTALEANRSSRNFLDVLAEDGMEADSFVIYKDYSGNVKKSLRITNGNSGDFLVLAETELGTLETEYIKLIGYYAQKREVDEYYDVLIFEYDVPSSLKTEPLETLVNKAVSASNNRLLFAQVKRIGSEGMFINVDSGNIFTFHGIRVRFPEQAQPSKILHTTINVRS</sequence>
<dbReference type="InterPro" id="IPR012902">
    <property type="entry name" value="N_methyl_site"/>
</dbReference>
<dbReference type="Proteomes" id="UP000642829">
    <property type="component" value="Unassembled WGS sequence"/>
</dbReference>
<keyword evidence="1" id="KW-1133">Transmembrane helix</keyword>
<keyword evidence="3" id="KW-1185">Reference proteome</keyword>
<accession>A0A8J3GFR9</accession>
<reference evidence="2" key="2">
    <citation type="submission" date="2020-09" db="EMBL/GenBank/DDBJ databases">
        <authorList>
            <person name="Sun Q."/>
            <person name="Kim S."/>
        </authorList>
    </citation>
    <scope>NUCLEOTIDE SEQUENCE</scope>
    <source>
        <strain evidence="2">KCTC 12870</strain>
    </source>
</reference>
<name>A0A8J3GFR9_9BACT</name>
<evidence type="ECO:0000313" key="3">
    <source>
        <dbReference type="Proteomes" id="UP000642829"/>
    </source>
</evidence>
<dbReference type="EMBL" id="BMXG01000018">
    <property type="protein sequence ID" value="GHC07957.1"/>
    <property type="molecule type" value="Genomic_DNA"/>
</dbReference>
<proteinExistence type="predicted"/>
<evidence type="ECO:0008006" key="4">
    <source>
        <dbReference type="Google" id="ProtNLM"/>
    </source>
</evidence>
<keyword evidence="1" id="KW-0812">Transmembrane</keyword>
<gene>
    <name evidence="2" type="ORF">GCM10007047_26510</name>
</gene>
<dbReference type="AlphaFoldDB" id="A0A8J3GFR9"/>
<reference evidence="2" key="1">
    <citation type="journal article" date="2014" name="Int. J. Syst. Evol. Microbiol.">
        <title>Complete genome sequence of Corynebacterium casei LMG S-19264T (=DSM 44701T), isolated from a smear-ripened cheese.</title>
        <authorList>
            <consortium name="US DOE Joint Genome Institute (JGI-PGF)"/>
            <person name="Walter F."/>
            <person name="Albersmeier A."/>
            <person name="Kalinowski J."/>
            <person name="Ruckert C."/>
        </authorList>
    </citation>
    <scope>NUCLEOTIDE SEQUENCE</scope>
    <source>
        <strain evidence="2">KCTC 12870</strain>
    </source>
</reference>